<keyword evidence="2" id="KW-1185">Reference proteome</keyword>
<evidence type="ECO:0000313" key="2">
    <source>
        <dbReference type="Proteomes" id="UP000290572"/>
    </source>
</evidence>
<sequence>MEVAMVDGPLLSSVAMNIRDEIFEQISSSTAENLQEARDILNKIVRRKLPKFVGEARLTEKNKSKVGQKLKKHIGLVFDKYSNSI</sequence>
<protein>
    <submittedName>
        <fullName evidence="1">Deoxynucleoside triphosphate triphosphohydrolase SAMHD1-like protein</fullName>
    </submittedName>
</protein>
<name>A0A498NI73_LABRO</name>
<gene>
    <name evidence="1" type="ORF">ROHU_017010</name>
</gene>
<dbReference type="AlphaFoldDB" id="A0A498NI73"/>
<proteinExistence type="predicted"/>
<dbReference type="GO" id="GO:0016787">
    <property type="term" value="F:hydrolase activity"/>
    <property type="evidence" value="ECO:0007669"/>
    <property type="project" value="UniProtKB-KW"/>
</dbReference>
<dbReference type="Proteomes" id="UP000290572">
    <property type="component" value="Unassembled WGS sequence"/>
</dbReference>
<keyword evidence="1" id="KW-0378">Hydrolase</keyword>
<dbReference type="STRING" id="84645.A0A498NI73"/>
<evidence type="ECO:0000313" key="1">
    <source>
        <dbReference type="EMBL" id="RXN31521.1"/>
    </source>
</evidence>
<dbReference type="EMBL" id="QBIY01011457">
    <property type="protein sequence ID" value="RXN31521.1"/>
    <property type="molecule type" value="Genomic_DNA"/>
</dbReference>
<comment type="caution">
    <text evidence="1">The sequence shown here is derived from an EMBL/GenBank/DDBJ whole genome shotgun (WGS) entry which is preliminary data.</text>
</comment>
<organism evidence="1 2">
    <name type="scientific">Labeo rohita</name>
    <name type="common">Indian major carp</name>
    <name type="synonym">Cyprinus rohita</name>
    <dbReference type="NCBI Taxonomy" id="84645"/>
    <lineage>
        <taxon>Eukaryota</taxon>
        <taxon>Metazoa</taxon>
        <taxon>Chordata</taxon>
        <taxon>Craniata</taxon>
        <taxon>Vertebrata</taxon>
        <taxon>Euteleostomi</taxon>
        <taxon>Actinopterygii</taxon>
        <taxon>Neopterygii</taxon>
        <taxon>Teleostei</taxon>
        <taxon>Ostariophysi</taxon>
        <taxon>Cypriniformes</taxon>
        <taxon>Cyprinidae</taxon>
        <taxon>Labeoninae</taxon>
        <taxon>Labeonini</taxon>
        <taxon>Labeo</taxon>
    </lineage>
</organism>
<reference evidence="1 2" key="1">
    <citation type="submission" date="2018-03" db="EMBL/GenBank/DDBJ databases">
        <title>Draft genome sequence of Rohu Carp (Labeo rohita).</title>
        <authorList>
            <person name="Das P."/>
            <person name="Kushwaha B."/>
            <person name="Joshi C.G."/>
            <person name="Kumar D."/>
            <person name="Nagpure N.S."/>
            <person name="Sahoo L."/>
            <person name="Das S.P."/>
            <person name="Bit A."/>
            <person name="Patnaik S."/>
            <person name="Meher P.K."/>
            <person name="Jayasankar P."/>
            <person name="Koringa P.G."/>
            <person name="Patel N.V."/>
            <person name="Hinsu A.T."/>
            <person name="Kumar R."/>
            <person name="Pandey M."/>
            <person name="Agarwal S."/>
            <person name="Srivastava S."/>
            <person name="Singh M."/>
            <person name="Iquebal M.A."/>
            <person name="Jaiswal S."/>
            <person name="Angadi U.B."/>
            <person name="Kumar N."/>
            <person name="Raza M."/>
            <person name="Shah T.M."/>
            <person name="Rai A."/>
            <person name="Jena J.K."/>
        </authorList>
    </citation>
    <scope>NUCLEOTIDE SEQUENCE [LARGE SCALE GENOMIC DNA]</scope>
    <source>
        <strain evidence="1">DASCIFA01</strain>
        <tissue evidence="1">Testis</tissue>
    </source>
</reference>
<accession>A0A498NI73</accession>